<name>A0ABP9DDQ9_9BACT</name>
<proteinExistence type="predicted"/>
<dbReference type="Proteomes" id="UP001500298">
    <property type="component" value="Unassembled WGS sequence"/>
</dbReference>
<keyword evidence="2" id="KW-1185">Reference proteome</keyword>
<dbReference type="EMBL" id="BAABJX010000038">
    <property type="protein sequence ID" value="GAA4839507.1"/>
    <property type="molecule type" value="Genomic_DNA"/>
</dbReference>
<protein>
    <submittedName>
        <fullName evidence="1">Uncharacterized protein</fullName>
    </submittedName>
</protein>
<dbReference type="RefSeq" id="WP_345372443.1">
    <property type="nucleotide sequence ID" value="NZ_BAABJX010000038.1"/>
</dbReference>
<organism evidence="1 2">
    <name type="scientific">Algivirga pacifica</name>
    <dbReference type="NCBI Taxonomy" id="1162670"/>
    <lineage>
        <taxon>Bacteria</taxon>
        <taxon>Pseudomonadati</taxon>
        <taxon>Bacteroidota</taxon>
        <taxon>Cytophagia</taxon>
        <taxon>Cytophagales</taxon>
        <taxon>Flammeovirgaceae</taxon>
        <taxon>Algivirga</taxon>
    </lineage>
</organism>
<reference evidence="2" key="1">
    <citation type="journal article" date="2019" name="Int. J. Syst. Evol. Microbiol.">
        <title>The Global Catalogue of Microorganisms (GCM) 10K type strain sequencing project: providing services to taxonomists for standard genome sequencing and annotation.</title>
        <authorList>
            <consortium name="The Broad Institute Genomics Platform"/>
            <consortium name="The Broad Institute Genome Sequencing Center for Infectious Disease"/>
            <person name="Wu L."/>
            <person name="Ma J."/>
        </authorList>
    </citation>
    <scope>NUCLEOTIDE SEQUENCE [LARGE SCALE GENOMIC DNA]</scope>
    <source>
        <strain evidence="2">JCM 18326</strain>
    </source>
</reference>
<evidence type="ECO:0000313" key="1">
    <source>
        <dbReference type="EMBL" id="GAA4839507.1"/>
    </source>
</evidence>
<gene>
    <name evidence="1" type="ORF">GCM10023331_25860</name>
</gene>
<comment type="caution">
    <text evidence="1">The sequence shown here is derived from an EMBL/GenBank/DDBJ whole genome shotgun (WGS) entry which is preliminary data.</text>
</comment>
<accession>A0ABP9DDQ9</accession>
<sequence>MDVTKLQSQELSLIRSYPKADYVKQQAIREELRKIKLQLAAVPFTKAVKQAQTKSQEEIIALALELELNLLEL</sequence>
<evidence type="ECO:0000313" key="2">
    <source>
        <dbReference type="Proteomes" id="UP001500298"/>
    </source>
</evidence>